<reference evidence="2" key="1">
    <citation type="journal article" date="2020" name="mSystems">
        <title>Genome- and Community-Level Interaction Insights into Carbon Utilization and Element Cycling Functions of Hydrothermarchaeota in Hydrothermal Sediment.</title>
        <authorList>
            <person name="Zhou Z."/>
            <person name="Liu Y."/>
            <person name="Xu W."/>
            <person name="Pan J."/>
            <person name="Luo Z.H."/>
            <person name="Li M."/>
        </authorList>
    </citation>
    <scope>NUCLEOTIDE SEQUENCE [LARGE SCALE GENOMIC DNA]</scope>
    <source>
        <strain evidence="2">HyVt-577</strain>
    </source>
</reference>
<dbReference type="SMART" id="SM00886">
    <property type="entry name" value="Dabb"/>
    <property type="match status" value="1"/>
</dbReference>
<feature type="domain" description="Stress-response A/B barrel" evidence="1">
    <location>
        <begin position="2"/>
        <end position="98"/>
    </location>
</feature>
<organism evidence="2">
    <name type="scientific">Caldithrix abyssi</name>
    <dbReference type="NCBI Taxonomy" id="187145"/>
    <lineage>
        <taxon>Bacteria</taxon>
        <taxon>Pseudomonadati</taxon>
        <taxon>Calditrichota</taxon>
        <taxon>Calditrichia</taxon>
        <taxon>Calditrichales</taxon>
        <taxon>Calditrichaceae</taxon>
        <taxon>Caldithrix</taxon>
    </lineage>
</organism>
<name>A0A7V4WW56_CALAY</name>
<dbReference type="InterPro" id="IPR013097">
    <property type="entry name" value="Dabb"/>
</dbReference>
<sequence>MIKHVVMWKLKEEAEGYSKAVNLQRMKRKIGRLEERIPLIRFYEIGIDYLHTPASYDLVLVSAFDTKEDLKAYREHPEHQAVVEEIKPLVQERVVVDYEV</sequence>
<evidence type="ECO:0000313" key="2">
    <source>
        <dbReference type="EMBL" id="HGY56116.1"/>
    </source>
</evidence>
<dbReference type="AlphaFoldDB" id="A0A7V4WW56"/>
<proteinExistence type="predicted"/>
<gene>
    <name evidence="2" type="ORF">ENK44_10460</name>
</gene>
<dbReference type="Proteomes" id="UP000885779">
    <property type="component" value="Unassembled WGS sequence"/>
</dbReference>
<dbReference type="Pfam" id="PF07876">
    <property type="entry name" value="Dabb"/>
    <property type="match status" value="1"/>
</dbReference>
<protein>
    <submittedName>
        <fullName evidence="2">Dabb family protein</fullName>
    </submittedName>
</protein>
<dbReference type="PROSITE" id="PS51502">
    <property type="entry name" value="S_R_A_B_BARREL"/>
    <property type="match status" value="1"/>
</dbReference>
<evidence type="ECO:0000259" key="1">
    <source>
        <dbReference type="PROSITE" id="PS51502"/>
    </source>
</evidence>
<accession>A0A7V4WW56</accession>
<dbReference type="PANTHER" id="PTHR37832">
    <property type="entry name" value="BLL2683 PROTEIN"/>
    <property type="match status" value="1"/>
</dbReference>
<dbReference type="SUPFAM" id="SSF54909">
    <property type="entry name" value="Dimeric alpha+beta barrel"/>
    <property type="match status" value="1"/>
</dbReference>
<dbReference type="Gene3D" id="3.30.70.100">
    <property type="match status" value="1"/>
</dbReference>
<comment type="caution">
    <text evidence="2">The sequence shown here is derived from an EMBL/GenBank/DDBJ whole genome shotgun (WGS) entry which is preliminary data.</text>
</comment>
<dbReference type="PANTHER" id="PTHR37832:SF1">
    <property type="entry name" value="STRESS-RESPONSE A_B BARREL DOMAIN-CONTAINING PROTEIN"/>
    <property type="match status" value="1"/>
</dbReference>
<dbReference type="EMBL" id="DRQG01000098">
    <property type="protein sequence ID" value="HGY56116.1"/>
    <property type="molecule type" value="Genomic_DNA"/>
</dbReference>
<dbReference type="InterPro" id="IPR011008">
    <property type="entry name" value="Dimeric_a/b-barrel"/>
</dbReference>